<dbReference type="Proteomes" id="UP000631114">
    <property type="component" value="Unassembled WGS sequence"/>
</dbReference>
<keyword evidence="1" id="KW-0812">Transmembrane</keyword>
<reference evidence="2 3" key="1">
    <citation type="submission" date="2020-10" db="EMBL/GenBank/DDBJ databases">
        <title>The Coptis chinensis genome and diversification of protoberbering-type alkaloids.</title>
        <authorList>
            <person name="Wang B."/>
            <person name="Shu S."/>
            <person name="Song C."/>
            <person name="Liu Y."/>
        </authorList>
    </citation>
    <scope>NUCLEOTIDE SEQUENCE [LARGE SCALE GENOMIC DNA]</scope>
    <source>
        <strain evidence="2">HL-2020</strain>
        <tissue evidence="2">Leaf</tissue>
    </source>
</reference>
<gene>
    <name evidence="2" type="ORF">IFM89_029921</name>
</gene>
<dbReference type="Gene3D" id="3.30.830.10">
    <property type="entry name" value="Metalloenzyme, LuxS/M16 peptidase-like"/>
    <property type="match status" value="1"/>
</dbReference>
<keyword evidence="3" id="KW-1185">Reference proteome</keyword>
<dbReference type="GO" id="GO:0005739">
    <property type="term" value="C:mitochondrion"/>
    <property type="evidence" value="ECO:0007669"/>
    <property type="project" value="TreeGrafter"/>
</dbReference>
<dbReference type="AlphaFoldDB" id="A0A835HGJ3"/>
<keyword evidence="1" id="KW-1133">Transmembrane helix</keyword>
<dbReference type="PANTHER" id="PTHR43016:SF13">
    <property type="entry name" value="PRESEQUENCE PROTEASE, MITOCHONDRIAL"/>
    <property type="match status" value="1"/>
</dbReference>
<feature type="transmembrane region" description="Helical" evidence="1">
    <location>
        <begin position="55"/>
        <end position="78"/>
    </location>
</feature>
<evidence type="ECO:0000313" key="2">
    <source>
        <dbReference type="EMBL" id="KAF9598671.1"/>
    </source>
</evidence>
<proteinExistence type="predicted"/>
<comment type="caution">
    <text evidence="2">The sequence shown here is derived from an EMBL/GenBank/DDBJ whole genome shotgun (WGS) entry which is preliminary data.</text>
</comment>
<name>A0A835HGJ3_9MAGN</name>
<organism evidence="2 3">
    <name type="scientific">Coptis chinensis</name>
    <dbReference type="NCBI Taxonomy" id="261450"/>
    <lineage>
        <taxon>Eukaryota</taxon>
        <taxon>Viridiplantae</taxon>
        <taxon>Streptophyta</taxon>
        <taxon>Embryophyta</taxon>
        <taxon>Tracheophyta</taxon>
        <taxon>Spermatophyta</taxon>
        <taxon>Magnoliopsida</taxon>
        <taxon>Ranunculales</taxon>
        <taxon>Ranunculaceae</taxon>
        <taxon>Coptidoideae</taxon>
        <taxon>Coptis</taxon>
    </lineage>
</organism>
<dbReference type="GO" id="GO:0016485">
    <property type="term" value="P:protein processing"/>
    <property type="evidence" value="ECO:0007669"/>
    <property type="project" value="TreeGrafter"/>
</dbReference>
<dbReference type="GO" id="GO:0009507">
    <property type="term" value="C:chloroplast"/>
    <property type="evidence" value="ECO:0007669"/>
    <property type="project" value="TreeGrafter"/>
</dbReference>
<feature type="transmembrane region" description="Helical" evidence="1">
    <location>
        <begin position="84"/>
        <end position="102"/>
    </location>
</feature>
<accession>A0A835HGJ3</accession>
<dbReference type="OrthoDB" id="10250783at2759"/>
<protein>
    <submittedName>
        <fullName evidence="2">Uncharacterized protein</fullName>
    </submittedName>
</protein>
<sequence>MKEVYSQLDNILGRTAQQALFPDNTYVVDSGGDPNVIPKLTFEEFQFADSCARSFFMYVVTLSSGLFLLAKPAMATSWAKCSVILVWPFSVKGVSYVTFYCLKRSFNKVFLLAATTSVDSKR</sequence>
<dbReference type="EMBL" id="JADFTS010000007">
    <property type="protein sequence ID" value="KAF9598671.1"/>
    <property type="molecule type" value="Genomic_DNA"/>
</dbReference>
<dbReference type="GO" id="GO:0004222">
    <property type="term" value="F:metalloendopeptidase activity"/>
    <property type="evidence" value="ECO:0007669"/>
    <property type="project" value="TreeGrafter"/>
</dbReference>
<evidence type="ECO:0000256" key="1">
    <source>
        <dbReference type="SAM" id="Phobius"/>
    </source>
</evidence>
<evidence type="ECO:0000313" key="3">
    <source>
        <dbReference type="Proteomes" id="UP000631114"/>
    </source>
</evidence>
<keyword evidence="1" id="KW-0472">Membrane</keyword>
<dbReference type="PANTHER" id="PTHR43016">
    <property type="entry name" value="PRESEQUENCE PROTEASE"/>
    <property type="match status" value="1"/>
</dbReference>